<dbReference type="InterPro" id="IPR050524">
    <property type="entry name" value="APC_YAT"/>
</dbReference>
<gene>
    <name evidence="7" type="ORF">BJ875DRAFT_454253</name>
</gene>
<evidence type="ECO:0000259" key="6">
    <source>
        <dbReference type="Pfam" id="PF00324"/>
    </source>
</evidence>
<reference evidence="7" key="1">
    <citation type="journal article" date="2021" name="IMA Fungus">
        <title>Genomic characterization of three marine fungi, including Emericellopsis atlantica sp. nov. with signatures of a generalist lifestyle and marine biomass degradation.</title>
        <authorList>
            <person name="Hagestad O.C."/>
            <person name="Hou L."/>
            <person name="Andersen J.H."/>
            <person name="Hansen E.H."/>
            <person name="Altermark B."/>
            <person name="Li C."/>
            <person name="Kuhnert E."/>
            <person name="Cox R.J."/>
            <person name="Crous P.W."/>
            <person name="Spatafora J.W."/>
            <person name="Lail K."/>
            <person name="Amirebrahimi M."/>
            <person name="Lipzen A."/>
            <person name="Pangilinan J."/>
            <person name="Andreopoulos W."/>
            <person name="Hayes R.D."/>
            <person name="Ng V."/>
            <person name="Grigoriev I.V."/>
            <person name="Jackson S.A."/>
            <person name="Sutton T.D.S."/>
            <person name="Dobson A.D.W."/>
            <person name="Rama T."/>
        </authorList>
    </citation>
    <scope>NUCLEOTIDE SEQUENCE</scope>
    <source>
        <strain evidence="7">TRa018bII</strain>
    </source>
</reference>
<feature type="transmembrane region" description="Helical" evidence="5">
    <location>
        <begin position="215"/>
        <end position="232"/>
    </location>
</feature>
<comment type="caution">
    <text evidence="7">The sequence shown here is derived from an EMBL/GenBank/DDBJ whole genome shotgun (WGS) entry which is preliminary data.</text>
</comment>
<dbReference type="PIRSF" id="PIRSF006060">
    <property type="entry name" value="AA_transporter"/>
    <property type="match status" value="1"/>
</dbReference>
<comment type="subcellular location">
    <subcellularLocation>
        <location evidence="1">Membrane</location>
        <topology evidence="1">Multi-pass membrane protein</topology>
    </subcellularLocation>
</comment>
<feature type="transmembrane region" description="Helical" evidence="5">
    <location>
        <begin position="326"/>
        <end position="346"/>
    </location>
</feature>
<evidence type="ECO:0000256" key="1">
    <source>
        <dbReference type="ARBA" id="ARBA00004141"/>
    </source>
</evidence>
<dbReference type="InterPro" id="IPR004841">
    <property type="entry name" value="AA-permease/SLC12A_dom"/>
</dbReference>
<dbReference type="Pfam" id="PF00324">
    <property type="entry name" value="AA_permease"/>
    <property type="match status" value="1"/>
</dbReference>
<evidence type="ECO:0000256" key="3">
    <source>
        <dbReference type="ARBA" id="ARBA00022989"/>
    </source>
</evidence>
<keyword evidence="8" id="KW-1185">Reference proteome</keyword>
<organism evidence="7 8">
    <name type="scientific">Amylocarpus encephaloides</name>
    <dbReference type="NCBI Taxonomy" id="45428"/>
    <lineage>
        <taxon>Eukaryota</taxon>
        <taxon>Fungi</taxon>
        <taxon>Dikarya</taxon>
        <taxon>Ascomycota</taxon>
        <taxon>Pezizomycotina</taxon>
        <taxon>Leotiomycetes</taxon>
        <taxon>Helotiales</taxon>
        <taxon>Helotiales incertae sedis</taxon>
        <taxon>Amylocarpus</taxon>
    </lineage>
</organism>
<feature type="transmembrane region" description="Helical" evidence="5">
    <location>
        <begin position="111"/>
        <end position="132"/>
    </location>
</feature>
<evidence type="ECO:0000313" key="7">
    <source>
        <dbReference type="EMBL" id="KAG9237278.1"/>
    </source>
</evidence>
<dbReference type="Gene3D" id="1.20.1740.10">
    <property type="entry name" value="Amino acid/polyamine transporter I"/>
    <property type="match status" value="1"/>
</dbReference>
<proteinExistence type="predicted"/>
<dbReference type="AlphaFoldDB" id="A0A9P7YNZ0"/>
<dbReference type="PANTHER" id="PTHR43341:SF9">
    <property type="entry name" value="DICARBOXYLIC AMINO ACID PERMEASE"/>
    <property type="match status" value="1"/>
</dbReference>
<protein>
    <submittedName>
        <fullName evidence="7">Amino acid permease/ SLC12A domain-containing protein</fullName>
    </submittedName>
</protein>
<dbReference type="GO" id="GO:0015171">
    <property type="term" value="F:amino acid transmembrane transporter activity"/>
    <property type="evidence" value="ECO:0007669"/>
    <property type="project" value="TreeGrafter"/>
</dbReference>
<dbReference type="GO" id="GO:0016020">
    <property type="term" value="C:membrane"/>
    <property type="evidence" value="ECO:0007669"/>
    <property type="project" value="UniProtKB-SubCell"/>
</dbReference>
<feature type="transmembrane region" description="Helical" evidence="5">
    <location>
        <begin position="280"/>
        <end position="306"/>
    </location>
</feature>
<evidence type="ECO:0000313" key="8">
    <source>
        <dbReference type="Proteomes" id="UP000824998"/>
    </source>
</evidence>
<dbReference type="EMBL" id="MU251390">
    <property type="protein sequence ID" value="KAG9237278.1"/>
    <property type="molecule type" value="Genomic_DNA"/>
</dbReference>
<keyword evidence="4 5" id="KW-0472">Membrane</keyword>
<accession>A0A9P7YNZ0</accession>
<dbReference type="Proteomes" id="UP000824998">
    <property type="component" value="Unassembled WGS sequence"/>
</dbReference>
<evidence type="ECO:0000256" key="5">
    <source>
        <dbReference type="SAM" id="Phobius"/>
    </source>
</evidence>
<keyword evidence="3 5" id="KW-1133">Transmembrane helix</keyword>
<dbReference type="OrthoDB" id="3900342at2759"/>
<dbReference type="PANTHER" id="PTHR43341">
    <property type="entry name" value="AMINO ACID PERMEASE"/>
    <property type="match status" value="1"/>
</dbReference>
<feature type="domain" description="Amino acid permease/ SLC12A" evidence="6">
    <location>
        <begin position="1"/>
        <end position="350"/>
    </location>
</feature>
<evidence type="ECO:0000256" key="4">
    <source>
        <dbReference type="ARBA" id="ARBA00023136"/>
    </source>
</evidence>
<keyword evidence="2 5" id="KW-0812">Transmembrane</keyword>
<feature type="transmembrane region" description="Helical" evidence="5">
    <location>
        <begin position="16"/>
        <end position="37"/>
    </location>
</feature>
<name>A0A9P7YNZ0_9HELO</name>
<sequence>MAINFFGVGIFGEFEFWLSSIKVLIMLGLIVFTFVLACGGGPQESAPGFRYWTNPGAFAPYLAKGGPGRFLGFWNVLGSASFSFNGAELVGVTVGEAQNPRRAVPRAVKLTFFRIVFFYIILIFLLGLNVPYNSPELVSANTFGAKTISAKSSPFVVAASLAGVSTVPDIINVCLLVFTFSAANSDLYISTRALYSLAIEGNAPRIFAHTNDRGVPIYSLTLSSLLALIAFISVDVGAFETFQYFVSLVTIFGLLTWMAILISHIYFVRARRAQVVPDTSLAYVSPFGINGSFAALIFAAVILFFNGFSSFTPDPVTKERFQWRNFIVNYIGVVIFVSMAAGYKYFVGTKVWSAHEADLTSGKQKIDDDEAEFLAAEKARPVNETEERIRRWYRLTIGHFF</sequence>
<feature type="transmembrane region" description="Helical" evidence="5">
    <location>
        <begin position="244"/>
        <end position="268"/>
    </location>
</feature>
<evidence type="ECO:0000256" key="2">
    <source>
        <dbReference type="ARBA" id="ARBA00022692"/>
    </source>
</evidence>